<organism evidence="2 3">
    <name type="scientific">Photorhabdus khanii</name>
    <dbReference type="NCBI Taxonomy" id="1004150"/>
    <lineage>
        <taxon>Bacteria</taxon>
        <taxon>Pseudomonadati</taxon>
        <taxon>Pseudomonadota</taxon>
        <taxon>Gammaproteobacteria</taxon>
        <taxon>Enterobacterales</taxon>
        <taxon>Morganellaceae</taxon>
        <taxon>Photorhabdus</taxon>
    </lineage>
</organism>
<dbReference type="PROSITE" id="PS50991">
    <property type="entry name" value="PYR_CT"/>
    <property type="match status" value="1"/>
</dbReference>
<sequence length="53" mass="5880">MAFKPKIKFIDATLREGSQAPGVYFSNQQIVSIAERLAEAGTDIFGIFARVLY</sequence>
<accession>A0A7C9GKS5</accession>
<proteinExistence type="predicted"/>
<dbReference type="InterPro" id="IPR000891">
    <property type="entry name" value="PYR_CT"/>
</dbReference>
<dbReference type="GO" id="GO:0003824">
    <property type="term" value="F:catalytic activity"/>
    <property type="evidence" value="ECO:0007669"/>
    <property type="project" value="InterPro"/>
</dbReference>
<dbReference type="Gene3D" id="3.20.20.70">
    <property type="entry name" value="Aldolase class I"/>
    <property type="match status" value="1"/>
</dbReference>
<dbReference type="RefSeq" id="WP_132354596.1">
    <property type="nucleotide sequence ID" value="NZ_CAWOZU010000022.1"/>
</dbReference>
<protein>
    <recommendedName>
        <fullName evidence="1">Pyruvate carboxyltransferase domain-containing protein</fullName>
    </recommendedName>
</protein>
<dbReference type="InterPro" id="IPR013785">
    <property type="entry name" value="Aldolase_TIM"/>
</dbReference>
<dbReference type="Pfam" id="PF00682">
    <property type="entry name" value="HMGL-like"/>
    <property type="match status" value="1"/>
</dbReference>
<comment type="caution">
    <text evidence="2">The sequence shown here is derived from an EMBL/GenBank/DDBJ whole genome shotgun (WGS) entry which is preliminary data.</text>
</comment>
<dbReference type="AlphaFoldDB" id="A0A7C9GKS5"/>
<feature type="domain" description="Pyruvate carboxyltransferase" evidence="1">
    <location>
        <begin position="7"/>
        <end position="53"/>
    </location>
</feature>
<evidence type="ECO:0000313" key="2">
    <source>
        <dbReference type="EMBL" id="MQL49598.1"/>
    </source>
</evidence>
<evidence type="ECO:0000313" key="3">
    <source>
        <dbReference type="Proteomes" id="UP000481739"/>
    </source>
</evidence>
<dbReference type="SUPFAM" id="SSF51569">
    <property type="entry name" value="Aldolase"/>
    <property type="match status" value="1"/>
</dbReference>
<evidence type="ECO:0000259" key="1">
    <source>
        <dbReference type="PROSITE" id="PS50991"/>
    </source>
</evidence>
<dbReference type="Proteomes" id="UP000481739">
    <property type="component" value="Unassembled WGS sequence"/>
</dbReference>
<gene>
    <name evidence="2" type="ORF">GEA64_17290</name>
</gene>
<name>A0A7C9GKS5_9GAMM</name>
<dbReference type="EMBL" id="WHZZ01000007">
    <property type="protein sequence ID" value="MQL49598.1"/>
    <property type="molecule type" value="Genomic_DNA"/>
</dbReference>
<reference evidence="2 3" key="1">
    <citation type="journal article" date="2019" name="Nature">
        <title>A new antibiotic selectively kills Gram-negative pathogens.</title>
        <authorList>
            <person name="Imai Y."/>
            <person name="Meyer K.J."/>
            <person name="Iinishi A."/>
            <person name="Favre-Godal Q."/>
            <person name="Green R."/>
            <person name="Manuse S."/>
            <person name="Caboni M."/>
            <person name="Mori M."/>
            <person name="Niles S."/>
            <person name="Ghiglieri M."/>
            <person name="Honrao C."/>
            <person name="Ma X."/>
            <person name="Guo J.J."/>
            <person name="Makriyannis A."/>
            <person name="Linares-Otoya L."/>
            <person name="Boehringer N."/>
            <person name="Wuisan Z.G."/>
            <person name="Kaur H."/>
            <person name="Wu R."/>
            <person name="Mateus A."/>
            <person name="Typas A."/>
            <person name="Savitski M.M."/>
            <person name="Espinoza J.L."/>
            <person name="O'Rourke A."/>
            <person name="Nelson K.E."/>
            <person name="Hiller S."/>
            <person name="Noinaj N."/>
            <person name="Schaeberle T.F."/>
            <person name="D'Onofrio A."/>
            <person name="Lewis K."/>
        </authorList>
    </citation>
    <scope>NUCLEOTIDE SEQUENCE [LARGE SCALE GENOMIC DNA]</scope>
    <source>
        <strain evidence="2 3">HGB 1456</strain>
    </source>
</reference>